<protein>
    <recommendedName>
        <fullName evidence="1">SET domain-containing protein</fullName>
    </recommendedName>
</protein>
<dbReference type="InterPro" id="IPR001214">
    <property type="entry name" value="SET_dom"/>
</dbReference>
<dbReference type="Pfam" id="PF00856">
    <property type="entry name" value="SET"/>
    <property type="match status" value="1"/>
</dbReference>
<dbReference type="Proteomes" id="UP001642484">
    <property type="component" value="Unassembled WGS sequence"/>
</dbReference>
<comment type="caution">
    <text evidence="2">The sequence shown here is derived from an EMBL/GenBank/DDBJ whole genome shotgun (WGS) entry which is preliminary data.</text>
</comment>
<proteinExistence type="predicted"/>
<name>A0ABP0M799_9DINO</name>
<keyword evidence="3" id="KW-1185">Reference proteome</keyword>
<dbReference type="PROSITE" id="PS50280">
    <property type="entry name" value="SET"/>
    <property type="match status" value="1"/>
</dbReference>
<accession>A0ABP0M799</accession>
<dbReference type="InterPro" id="IPR053185">
    <property type="entry name" value="SET_domain_protein"/>
</dbReference>
<dbReference type="SUPFAM" id="SSF82199">
    <property type="entry name" value="SET domain"/>
    <property type="match status" value="1"/>
</dbReference>
<organism evidence="2 3">
    <name type="scientific">Durusdinium trenchii</name>
    <dbReference type="NCBI Taxonomy" id="1381693"/>
    <lineage>
        <taxon>Eukaryota</taxon>
        <taxon>Sar</taxon>
        <taxon>Alveolata</taxon>
        <taxon>Dinophyceae</taxon>
        <taxon>Suessiales</taxon>
        <taxon>Symbiodiniaceae</taxon>
        <taxon>Durusdinium</taxon>
    </lineage>
</organism>
<gene>
    <name evidence="2" type="ORF">CCMP2556_LOCUS24503</name>
</gene>
<dbReference type="InterPro" id="IPR046341">
    <property type="entry name" value="SET_dom_sf"/>
</dbReference>
<dbReference type="PANTHER" id="PTHR47332:SF4">
    <property type="entry name" value="SET DOMAIN-CONTAINING PROTEIN 5"/>
    <property type="match status" value="1"/>
</dbReference>
<evidence type="ECO:0000313" key="3">
    <source>
        <dbReference type="Proteomes" id="UP001642484"/>
    </source>
</evidence>
<dbReference type="CDD" id="cd20071">
    <property type="entry name" value="SET_SMYD"/>
    <property type="match status" value="1"/>
</dbReference>
<feature type="domain" description="SET" evidence="1">
    <location>
        <begin position="75"/>
        <end position="212"/>
    </location>
</feature>
<dbReference type="Gene3D" id="2.170.270.10">
    <property type="entry name" value="SET domain"/>
    <property type="match status" value="1"/>
</dbReference>
<evidence type="ECO:0000313" key="2">
    <source>
        <dbReference type="EMBL" id="CAK9047353.1"/>
    </source>
</evidence>
<dbReference type="PANTHER" id="PTHR47332">
    <property type="entry name" value="SET DOMAIN-CONTAINING PROTEIN 5"/>
    <property type="match status" value="1"/>
</dbReference>
<dbReference type="EMBL" id="CAXAMN010016113">
    <property type="protein sequence ID" value="CAK9047353.1"/>
    <property type="molecule type" value="Genomic_DNA"/>
</dbReference>
<reference evidence="2 3" key="1">
    <citation type="submission" date="2024-02" db="EMBL/GenBank/DDBJ databases">
        <authorList>
            <person name="Chen Y."/>
            <person name="Shah S."/>
            <person name="Dougan E. K."/>
            <person name="Thang M."/>
            <person name="Chan C."/>
        </authorList>
    </citation>
    <scope>NUCLEOTIDE SEQUENCE [LARGE SCALE GENOMIC DNA]</scope>
</reference>
<dbReference type="SMART" id="SM00317">
    <property type="entry name" value="SET"/>
    <property type="match status" value="1"/>
</dbReference>
<sequence length="386" mass="43021">MLQMQWQSALPTTVPWAPCSVATLHPSTRSWLGGKPKVLDPPDGCRALTIAACWGAARAARAHAVARLAGRAAQSPFEIRDVPGKGLGAVAVRDLAEGELVIEERPPITFVDAPNWEEKIQKQFETLPKKTQEALMSLHDTEEPKTLTGIFNTNSIGCYSESLDGSLCVLVSRFNHSCVPNCEQFWDDEMFRQKLFACKDIKKGEELCFSYLEPFLPYTQREEIFRRRILPGSYAFQCHCPACQEQSHDASDQRRRRLGELVRQLNRGVSPDADAGTSLAKELLQLCDEEGLALQGFRAQASYHAFQCLLLARRPAEEALPWIHLARSQLQKSRGADHPDVRVLRGYEEQPLSHPAATDEQIDWSSIVPAAVLLTGAAWFFLKGQG</sequence>
<evidence type="ECO:0000259" key="1">
    <source>
        <dbReference type="PROSITE" id="PS50280"/>
    </source>
</evidence>